<proteinExistence type="predicted"/>
<evidence type="ECO:0000256" key="4">
    <source>
        <dbReference type="SAM" id="SignalP"/>
    </source>
</evidence>
<dbReference type="Pfam" id="PF13505">
    <property type="entry name" value="OMP_b-brl"/>
    <property type="match status" value="1"/>
</dbReference>
<gene>
    <name evidence="6" type="ORF">GTP69_03030</name>
</gene>
<organism evidence="6 7">
    <name type="scientific">Duganella levis</name>
    <dbReference type="NCBI Taxonomy" id="2692169"/>
    <lineage>
        <taxon>Bacteria</taxon>
        <taxon>Pseudomonadati</taxon>
        <taxon>Pseudomonadota</taxon>
        <taxon>Betaproteobacteria</taxon>
        <taxon>Burkholderiales</taxon>
        <taxon>Oxalobacteraceae</taxon>
        <taxon>Telluria group</taxon>
        <taxon>Duganella</taxon>
    </lineage>
</organism>
<dbReference type="RefSeq" id="WP_161053511.1">
    <property type="nucleotide sequence ID" value="NZ_WWCT01000002.1"/>
</dbReference>
<comment type="caution">
    <text evidence="6">The sequence shown here is derived from an EMBL/GenBank/DDBJ whole genome shotgun (WGS) entry which is preliminary data.</text>
</comment>
<dbReference type="EMBL" id="WWCT01000002">
    <property type="protein sequence ID" value="MYN25373.1"/>
    <property type="molecule type" value="Genomic_DNA"/>
</dbReference>
<evidence type="ECO:0000313" key="7">
    <source>
        <dbReference type="Proteomes" id="UP000642144"/>
    </source>
</evidence>
<keyword evidence="3" id="KW-0472">Membrane</keyword>
<dbReference type="PANTHER" id="PTHR34001">
    <property type="entry name" value="BLL7405 PROTEIN"/>
    <property type="match status" value="1"/>
</dbReference>
<evidence type="ECO:0000256" key="3">
    <source>
        <dbReference type="ARBA" id="ARBA00023136"/>
    </source>
</evidence>
<feature type="domain" description="Outer membrane protein beta-barrel" evidence="5">
    <location>
        <begin position="13"/>
        <end position="198"/>
    </location>
</feature>
<evidence type="ECO:0000256" key="1">
    <source>
        <dbReference type="ARBA" id="ARBA00004442"/>
    </source>
</evidence>
<dbReference type="PANTHER" id="PTHR34001:SF3">
    <property type="entry name" value="BLL7405 PROTEIN"/>
    <property type="match status" value="1"/>
</dbReference>
<feature type="signal peptide" evidence="4">
    <location>
        <begin position="1"/>
        <end position="22"/>
    </location>
</feature>
<comment type="subcellular location">
    <subcellularLocation>
        <location evidence="1">Cell outer membrane</location>
    </subcellularLocation>
</comment>
<dbReference type="Gene3D" id="2.40.160.20">
    <property type="match status" value="1"/>
</dbReference>
<dbReference type="SUPFAM" id="SSF56925">
    <property type="entry name" value="OMPA-like"/>
    <property type="match status" value="1"/>
</dbReference>
<keyword evidence="2 4" id="KW-0732">Signal</keyword>
<accession>A0ABW9VUR0</accession>
<reference evidence="6 7" key="1">
    <citation type="submission" date="2019-12" db="EMBL/GenBank/DDBJ databases">
        <title>Novel species isolated from a subtropical stream in China.</title>
        <authorList>
            <person name="Lu H."/>
        </authorList>
    </citation>
    <scope>NUCLEOTIDE SEQUENCE [LARGE SCALE GENOMIC DNA]</scope>
    <source>
        <strain evidence="6 7">CY42W</strain>
    </source>
</reference>
<protein>
    <submittedName>
        <fullName evidence="6">Outer membrane beta-barrel protein</fullName>
    </submittedName>
</protein>
<sequence length="198" mass="20782">MTFTTKALLGISILCACGGASAQSAWSGFYGGVSGGHASTDSDSLNSRLGSFKGDGSGALGGVQIGYNYRLSPTFVVGFQNDFSGTRIKAGSDGALSPQVKIPLLATGRLRGGSLMLDERLFLYGTGGVAVGRIDDAGDKRVKYGWSAGAGVEWAWSPVLTTNLEVLANKLSKDWSKGDRPDTDIRFKTITVGLNYHF</sequence>
<feature type="chain" id="PRO_5046914560" evidence="4">
    <location>
        <begin position="23"/>
        <end position="198"/>
    </location>
</feature>
<evidence type="ECO:0000256" key="2">
    <source>
        <dbReference type="ARBA" id="ARBA00022729"/>
    </source>
</evidence>
<dbReference type="InterPro" id="IPR051692">
    <property type="entry name" value="OMP-like"/>
</dbReference>
<dbReference type="Proteomes" id="UP000642144">
    <property type="component" value="Unassembled WGS sequence"/>
</dbReference>
<dbReference type="InterPro" id="IPR027385">
    <property type="entry name" value="Beta-barrel_OMP"/>
</dbReference>
<evidence type="ECO:0000313" key="6">
    <source>
        <dbReference type="EMBL" id="MYN25373.1"/>
    </source>
</evidence>
<dbReference type="PROSITE" id="PS51257">
    <property type="entry name" value="PROKAR_LIPOPROTEIN"/>
    <property type="match status" value="1"/>
</dbReference>
<name>A0ABW9VUR0_9BURK</name>
<dbReference type="InterPro" id="IPR011250">
    <property type="entry name" value="OMP/PagP_B-barrel"/>
</dbReference>
<evidence type="ECO:0000259" key="5">
    <source>
        <dbReference type="Pfam" id="PF13505"/>
    </source>
</evidence>
<keyword evidence="7" id="KW-1185">Reference proteome</keyword>